<organism evidence="4 5">
    <name type="scientific">Capnocytophaga endodontalis</name>
    <dbReference type="NCBI Taxonomy" id="2708117"/>
    <lineage>
        <taxon>Bacteria</taxon>
        <taxon>Pseudomonadati</taxon>
        <taxon>Bacteroidota</taxon>
        <taxon>Flavobacteriia</taxon>
        <taxon>Flavobacteriales</taxon>
        <taxon>Flavobacteriaceae</taxon>
        <taxon>Capnocytophaga</taxon>
    </lineage>
</organism>
<dbReference type="InterPro" id="IPR013783">
    <property type="entry name" value="Ig-like_fold"/>
</dbReference>
<dbReference type="PROSITE" id="PS50093">
    <property type="entry name" value="PKD"/>
    <property type="match status" value="1"/>
</dbReference>
<evidence type="ECO:0000313" key="4">
    <source>
        <dbReference type="EMBL" id="ASF41636.1"/>
    </source>
</evidence>
<accession>A0A1Z4BK39</accession>
<dbReference type="Proteomes" id="UP000197007">
    <property type="component" value="Chromosome"/>
</dbReference>
<name>A0A1Z4BK39_9FLAO</name>
<feature type="domain" description="PKD" evidence="2">
    <location>
        <begin position="63"/>
        <end position="101"/>
    </location>
</feature>
<dbReference type="InterPro" id="IPR050546">
    <property type="entry name" value="Glycosyl_Hydrlase_16"/>
</dbReference>
<evidence type="ECO:0000259" key="3">
    <source>
        <dbReference type="PROSITE" id="PS51762"/>
    </source>
</evidence>
<dbReference type="Gene3D" id="2.60.40.10">
    <property type="entry name" value="Immunoglobulins"/>
    <property type="match status" value="1"/>
</dbReference>
<dbReference type="Pfam" id="PF00722">
    <property type="entry name" value="Glyco_hydro_16"/>
    <property type="match status" value="1"/>
</dbReference>
<dbReference type="InterPro" id="IPR013320">
    <property type="entry name" value="ConA-like_dom_sf"/>
</dbReference>
<gene>
    <name evidence="4" type="ORF">CBG49_00255</name>
</gene>
<dbReference type="GO" id="GO:0005975">
    <property type="term" value="P:carbohydrate metabolic process"/>
    <property type="evidence" value="ECO:0007669"/>
    <property type="project" value="InterPro"/>
</dbReference>
<dbReference type="SUPFAM" id="SSF49299">
    <property type="entry name" value="PKD domain"/>
    <property type="match status" value="1"/>
</dbReference>
<dbReference type="KEGG" id="capn:CBG49_00255"/>
<dbReference type="CDD" id="cd00146">
    <property type="entry name" value="PKD"/>
    <property type="match status" value="1"/>
</dbReference>
<dbReference type="RefSeq" id="WP_088592865.1">
    <property type="nucleotide sequence ID" value="NZ_CP022022.1"/>
</dbReference>
<dbReference type="GO" id="GO:0004553">
    <property type="term" value="F:hydrolase activity, hydrolyzing O-glycosyl compounds"/>
    <property type="evidence" value="ECO:0007669"/>
    <property type="project" value="InterPro"/>
</dbReference>
<reference evidence="5" key="1">
    <citation type="submission" date="2017-06" db="EMBL/GenBank/DDBJ databases">
        <title>Complete genome sequence of Capnocytophaga sp. KCOM 1579 (=ChDC OS43) isolated from a human refractory periapical abscess lesion.</title>
        <authorList>
            <person name="Kook J.-K."/>
            <person name="Park S.-N."/>
            <person name="Lim Y.K."/>
            <person name="Roh H."/>
        </authorList>
    </citation>
    <scope>NUCLEOTIDE SEQUENCE [LARGE SCALE GENOMIC DNA]</scope>
    <source>
        <strain evidence="5">ChDC OS43</strain>
    </source>
</reference>
<dbReference type="PROSITE" id="PS51257">
    <property type="entry name" value="PROKAR_LIPOPROTEIN"/>
    <property type="match status" value="1"/>
</dbReference>
<comment type="similarity">
    <text evidence="1">Belongs to the glycosyl hydrolase 16 family.</text>
</comment>
<dbReference type="EMBL" id="CP022022">
    <property type="protein sequence ID" value="ASF41636.1"/>
    <property type="molecule type" value="Genomic_DNA"/>
</dbReference>
<proteinExistence type="inferred from homology"/>
<dbReference type="PANTHER" id="PTHR10963:SF55">
    <property type="entry name" value="GLYCOSIDE HYDROLASE FAMILY 16 PROTEIN"/>
    <property type="match status" value="1"/>
</dbReference>
<dbReference type="InterPro" id="IPR000601">
    <property type="entry name" value="PKD_dom"/>
</dbReference>
<dbReference type="SUPFAM" id="SSF49899">
    <property type="entry name" value="Concanavalin A-like lectins/glucanases"/>
    <property type="match status" value="1"/>
</dbReference>
<dbReference type="Gene3D" id="2.60.120.200">
    <property type="match status" value="1"/>
</dbReference>
<evidence type="ECO:0000259" key="2">
    <source>
        <dbReference type="PROSITE" id="PS50093"/>
    </source>
</evidence>
<dbReference type="AlphaFoldDB" id="A0A1Z4BK39"/>
<dbReference type="PROSITE" id="PS51762">
    <property type="entry name" value="GH16_2"/>
    <property type="match status" value="1"/>
</dbReference>
<sequence>MKTLNLLTLLVAFVFISCKDKHEFGDLTPPSNVNASFSIVGADNTHPHGDGTGLVNFVVTAQNAISYRVDFGDGKTEMTPSGKIQHRYTKVGTNKFTAVVSAVGAGGSMSSVPLELEVYSSFSDAEAENMLAGKNVGDTKTWYWAANVAGYAGLGPQESGDNGEYGYPAWWQATPFDPTRTCMFENSFIFTRTANGITYKQTANHVFIPGAYAEVLGVAKDQCHGTDVVPTITGEKQVSFVPSTSKAATQGKYDNKAYRGTAIELSNGGMLGWWVGASTYDIISLTDTQLVVRVMQPNSQFAWYHIFTTTKPSENSFTNLVWYDEFNKAGTPDATKWTYDLGKGSNGWGNNELQTYTKDPENVKVENGVLKITAKADGSGGYTSARLKTEGLYGFKYGKVEIKAKLPAAKGTWPAMWFLGNNFATDGWPKCGEIDMLEQKGNKKTHILGACHWYDTDNNRQGDYDKETEFANTSADFHIYTMTWTEKKIIFAVDNKNYFEMDNNAKLPFNQKFFLILNVAMGGTLGGQVANNFTEDSLEIDYVRIYQ</sequence>
<dbReference type="InterPro" id="IPR000757">
    <property type="entry name" value="Beta-glucanase-like"/>
</dbReference>
<dbReference type="PANTHER" id="PTHR10963">
    <property type="entry name" value="GLYCOSYL HYDROLASE-RELATED"/>
    <property type="match status" value="1"/>
</dbReference>
<dbReference type="InterPro" id="IPR035986">
    <property type="entry name" value="PKD_dom_sf"/>
</dbReference>
<keyword evidence="5" id="KW-1185">Reference proteome</keyword>
<dbReference type="CDD" id="cd08023">
    <property type="entry name" value="GH16_laminarinase_like"/>
    <property type="match status" value="1"/>
</dbReference>
<protein>
    <submittedName>
        <fullName evidence="4">Glucan endo-1,3-beta-D-glucosidase</fullName>
    </submittedName>
</protein>
<feature type="domain" description="GH16" evidence="3">
    <location>
        <begin position="304"/>
        <end position="547"/>
    </location>
</feature>
<evidence type="ECO:0000256" key="1">
    <source>
        <dbReference type="ARBA" id="ARBA00006865"/>
    </source>
</evidence>
<evidence type="ECO:0000313" key="5">
    <source>
        <dbReference type="Proteomes" id="UP000197007"/>
    </source>
</evidence>